<protein>
    <submittedName>
        <fullName evidence="13">Uncharacterized protein</fullName>
    </submittedName>
</protein>
<evidence type="ECO:0000256" key="8">
    <source>
        <dbReference type="ARBA" id="ARBA00023163"/>
    </source>
</evidence>
<dbReference type="InterPro" id="IPR010402">
    <property type="entry name" value="CCT_domain"/>
</dbReference>
<proteinExistence type="predicted"/>
<dbReference type="PANTHER" id="PTHR46125:SF27">
    <property type="entry name" value="GATA TRANSCRIPTION FACTOR 28"/>
    <property type="match status" value="1"/>
</dbReference>
<evidence type="ECO:0000256" key="7">
    <source>
        <dbReference type="ARBA" id="ARBA00023159"/>
    </source>
</evidence>
<dbReference type="PROSITE" id="PS51017">
    <property type="entry name" value="CCT"/>
    <property type="match status" value="1"/>
</dbReference>
<accession>A0A8J5KP04</accession>
<keyword evidence="4" id="KW-0862">Zinc</keyword>
<dbReference type="Pfam" id="PF06200">
    <property type="entry name" value="tify"/>
    <property type="match status" value="1"/>
</dbReference>
<evidence type="ECO:0000256" key="10">
    <source>
        <dbReference type="PROSITE-ProRule" id="PRU00357"/>
    </source>
</evidence>
<dbReference type="Pfam" id="PF06203">
    <property type="entry name" value="CCT"/>
    <property type="match status" value="1"/>
</dbReference>
<dbReference type="AlphaFoldDB" id="A0A8J5KP04"/>
<keyword evidence="8" id="KW-0804">Transcription</keyword>
<evidence type="ECO:0000313" key="13">
    <source>
        <dbReference type="EMBL" id="KAG6487491.1"/>
    </source>
</evidence>
<feature type="domain" description="Tify" evidence="12">
    <location>
        <begin position="88"/>
        <end position="123"/>
    </location>
</feature>
<keyword evidence="3" id="KW-0863">Zinc-finger</keyword>
<keyword evidence="9 10" id="KW-0539">Nucleus</keyword>
<evidence type="ECO:0000313" key="14">
    <source>
        <dbReference type="Proteomes" id="UP000734854"/>
    </source>
</evidence>
<keyword evidence="5" id="KW-0805">Transcription regulation</keyword>
<sequence length="192" mass="21148">MSGNLGPLDGVNPAVIESFPSHHIHSMSVGHQVHPDARALQQHEEADCSSGIHGIEEEGVGVVENEEMEADGLSGLSHLGDTQPLVIVQPGRNQLTLSFQGEVYVFDSVSPEKVQAVLLLLGGHEMQAGSNPFPSSSIPTKRGDMPHRIASLMRFREKRKEHNFEKKIRYIVCKEVASSYLVISKRLGREHR</sequence>
<dbReference type="PANTHER" id="PTHR46125">
    <property type="entry name" value="GATA TRANSCRIPTION FACTOR 28"/>
    <property type="match status" value="1"/>
</dbReference>
<dbReference type="Proteomes" id="UP000734854">
    <property type="component" value="Unassembled WGS sequence"/>
</dbReference>
<keyword evidence="7" id="KW-0010">Activator</keyword>
<evidence type="ECO:0000256" key="3">
    <source>
        <dbReference type="ARBA" id="ARBA00022771"/>
    </source>
</evidence>
<keyword evidence="6" id="KW-0238">DNA-binding</keyword>
<evidence type="ECO:0000259" key="12">
    <source>
        <dbReference type="PROSITE" id="PS51320"/>
    </source>
</evidence>
<gene>
    <name evidence="13" type="ORF">ZIOFF_056077</name>
</gene>
<dbReference type="PROSITE" id="PS51320">
    <property type="entry name" value="TIFY"/>
    <property type="match status" value="1"/>
</dbReference>
<dbReference type="SMART" id="SM00979">
    <property type="entry name" value="TIFY"/>
    <property type="match status" value="1"/>
</dbReference>
<evidence type="ECO:0000256" key="2">
    <source>
        <dbReference type="ARBA" id="ARBA00022723"/>
    </source>
</evidence>
<evidence type="ECO:0000259" key="11">
    <source>
        <dbReference type="PROSITE" id="PS51017"/>
    </source>
</evidence>
<comment type="caution">
    <text evidence="13">The sequence shown here is derived from an EMBL/GenBank/DDBJ whole genome shotgun (WGS) entry which is preliminary data.</text>
</comment>
<dbReference type="GO" id="GO:0006355">
    <property type="term" value="P:regulation of DNA-templated transcription"/>
    <property type="evidence" value="ECO:0007669"/>
    <property type="project" value="InterPro"/>
</dbReference>
<keyword evidence="2" id="KW-0479">Metal-binding</keyword>
<name>A0A8J5KP04_ZINOF</name>
<dbReference type="EMBL" id="JACMSC010000015">
    <property type="protein sequence ID" value="KAG6487491.1"/>
    <property type="molecule type" value="Genomic_DNA"/>
</dbReference>
<feature type="domain" description="CCT" evidence="11">
    <location>
        <begin position="148"/>
        <end position="190"/>
    </location>
</feature>
<evidence type="ECO:0000256" key="6">
    <source>
        <dbReference type="ARBA" id="ARBA00023125"/>
    </source>
</evidence>
<evidence type="ECO:0000256" key="1">
    <source>
        <dbReference type="ARBA" id="ARBA00004123"/>
    </source>
</evidence>
<evidence type="ECO:0000256" key="9">
    <source>
        <dbReference type="ARBA" id="ARBA00023242"/>
    </source>
</evidence>
<dbReference type="InterPro" id="IPR010399">
    <property type="entry name" value="Tify_dom"/>
</dbReference>
<comment type="subcellular location">
    <subcellularLocation>
        <location evidence="1 10">Nucleus</location>
    </subcellularLocation>
</comment>
<evidence type="ECO:0000256" key="4">
    <source>
        <dbReference type="ARBA" id="ARBA00022833"/>
    </source>
</evidence>
<organism evidence="13 14">
    <name type="scientific">Zingiber officinale</name>
    <name type="common">Ginger</name>
    <name type="synonym">Amomum zingiber</name>
    <dbReference type="NCBI Taxonomy" id="94328"/>
    <lineage>
        <taxon>Eukaryota</taxon>
        <taxon>Viridiplantae</taxon>
        <taxon>Streptophyta</taxon>
        <taxon>Embryophyta</taxon>
        <taxon>Tracheophyta</taxon>
        <taxon>Spermatophyta</taxon>
        <taxon>Magnoliopsida</taxon>
        <taxon>Liliopsida</taxon>
        <taxon>Zingiberales</taxon>
        <taxon>Zingiberaceae</taxon>
        <taxon>Zingiber</taxon>
    </lineage>
</organism>
<keyword evidence="14" id="KW-1185">Reference proteome</keyword>
<dbReference type="InterPro" id="IPR045280">
    <property type="entry name" value="TIFY-like"/>
</dbReference>
<evidence type="ECO:0000256" key="5">
    <source>
        <dbReference type="ARBA" id="ARBA00023015"/>
    </source>
</evidence>
<dbReference type="GO" id="GO:0008270">
    <property type="term" value="F:zinc ion binding"/>
    <property type="evidence" value="ECO:0007669"/>
    <property type="project" value="UniProtKB-KW"/>
</dbReference>
<dbReference type="GO" id="GO:0005634">
    <property type="term" value="C:nucleus"/>
    <property type="evidence" value="ECO:0007669"/>
    <property type="project" value="UniProtKB-SubCell"/>
</dbReference>
<reference evidence="13 14" key="1">
    <citation type="submission" date="2020-08" db="EMBL/GenBank/DDBJ databases">
        <title>Plant Genome Project.</title>
        <authorList>
            <person name="Zhang R.-G."/>
        </authorList>
    </citation>
    <scope>NUCLEOTIDE SEQUENCE [LARGE SCALE GENOMIC DNA]</scope>
    <source>
        <tissue evidence="13">Rhizome</tissue>
    </source>
</reference>
<dbReference type="GO" id="GO:0003677">
    <property type="term" value="F:DNA binding"/>
    <property type="evidence" value="ECO:0007669"/>
    <property type="project" value="UniProtKB-KW"/>
</dbReference>